<evidence type="ECO:0000256" key="1">
    <source>
        <dbReference type="SAM" id="MobiDB-lite"/>
    </source>
</evidence>
<keyword evidence="3" id="KW-1185">Reference proteome</keyword>
<feature type="compositionally biased region" description="Low complexity" evidence="1">
    <location>
        <begin position="75"/>
        <end position="88"/>
    </location>
</feature>
<protein>
    <submittedName>
        <fullName evidence="2">Uncharacterized protein</fullName>
    </submittedName>
</protein>
<dbReference type="Proteomes" id="UP001499930">
    <property type="component" value="Unassembled WGS sequence"/>
</dbReference>
<feature type="compositionally biased region" description="Gly residues" evidence="1">
    <location>
        <begin position="89"/>
        <end position="100"/>
    </location>
</feature>
<gene>
    <name evidence="2" type="ORF">GCM10017559_51920</name>
</gene>
<dbReference type="EMBL" id="BAAAWD010000014">
    <property type="protein sequence ID" value="GAA3020987.1"/>
    <property type="molecule type" value="Genomic_DNA"/>
</dbReference>
<accession>A0ABN3Y6P4</accession>
<proteinExistence type="predicted"/>
<evidence type="ECO:0000313" key="3">
    <source>
        <dbReference type="Proteomes" id="UP001499930"/>
    </source>
</evidence>
<evidence type="ECO:0000313" key="2">
    <source>
        <dbReference type="EMBL" id="GAA3020987.1"/>
    </source>
</evidence>
<comment type="caution">
    <text evidence="2">The sequence shown here is derived from an EMBL/GenBank/DDBJ whole genome shotgun (WGS) entry which is preliminary data.</text>
</comment>
<name>A0ABN3Y6P4_9ACTN</name>
<sequence>MPVLAPVVAPIVAPAGDRAGPGGAGRADGGKAAPGTVEQGSRAAETPVTANGGTVDDDAMNDETVAGSEGGRVVGGWRRAGGAVAGRAGCAGGTPRGLGRGGREAPERHRNTRKPPGEAGGAPGNPREGRRNIREGQGTPSACR</sequence>
<feature type="region of interest" description="Disordered" evidence="1">
    <location>
        <begin position="13"/>
        <end position="144"/>
    </location>
</feature>
<reference evidence="2 3" key="1">
    <citation type="journal article" date="2019" name="Int. J. Syst. Evol. Microbiol.">
        <title>The Global Catalogue of Microorganisms (GCM) 10K type strain sequencing project: providing services to taxonomists for standard genome sequencing and annotation.</title>
        <authorList>
            <consortium name="The Broad Institute Genomics Platform"/>
            <consortium name="The Broad Institute Genome Sequencing Center for Infectious Disease"/>
            <person name="Wu L."/>
            <person name="Ma J."/>
        </authorList>
    </citation>
    <scope>NUCLEOTIDE SEQUENCE [LARGE SCALE GENOMIC DNA]</scope>
    <source>
        <strain evidence="2 3">JCM 3106</strain>
    </source>
</reference>
<organism evidence="2 3">
    <name type="scientific">Streptosporangium longisporum</name>
    <dbReference type="NCBI Taxonomy" id="46187"/>
    <lineage>
        <taxon>Bacteria</taxon>
        <taxon>Bacillati</taxon>
        <taxon>Actinomycetota</taxon>
        <taxon>Actinomycetes</taxon>
        <taxon>Streptosporangiales</taxon>
        <taxon>Streptosporangiaceae</taxon>
        <taxon>Streptosporangium</taxon>
    </lineage>
</organism>